<dbReference type="Proteomes" id="UP000430670">
    <property type="component" value="Unassembled WGS sequence"/>
</dbReference>
<keyword evidence="3" id="KW-0229">DNA integration</keyword>
<dbReference type="InterPro" id="IPR044068">
    <property type="entry name" value="CB"/>
</dbReference>
<evidence type="ECO:0000256" key="3">
    <source>
        <dbReference type="ARBA" id="ARBA00022908"/>
    </source>
</evidence>
<comment type="similarity">
    <text evidence="2">Belongs to the 'phage' integrase family.</text>
</comment>
<comment type="function">
    <text evidence="1">Site-specific tyrosine recombinase, which acts by catalyzing the cutting and rejoining of the recombining DNA molecules.</text>
</comment>
<protein>
    <submittedName>
        <fullName evidence="9">Tyrosine-type recombinase/integrase</fullName>
    </submittedName>
</protein>
<evidence type="ECO:0000259" key="7">
    <source>
        <dbReference type="PROSITE" id="PS51898"/>
    </source>
</evidence>
<dbReference type="GO" id="GO:0003677">
    <property type="term" value="F:DNA binding"/>
    <property type="evidence" value="ECO:0007669"/>
    <property type="project" value="UniProtKB-UniRule"/>
</dbReference>
<dbReference type="RefSeq" id="WP_155476988.1">
    <property type="nucleotide sequence ID" value="NZ_WNKU01000016.1"/>
</dbReference>
<dbReference type="InterPro" id="IPR004107">
    <property type="entry name" value="Integrase_SAM-like_N"/>
</dbReference>
<dbReference type="InterPro" id="IPR002104">
    <property type="entry name" value="Integrase_catalytic"/>
</dbReference>
<dbReference type="InterPro" id="IPR050090">
    <property type="entry name" value="Tyrosine_recombinase_XerCD"/>
</dbReference>
<dbReference type="InterPro" id="IPR011010">
    <property type="entry name" value="DNA_brk_join_enz"/>
</dbReference>
<comment type="caution">
    <text evidence="9">The sequence shown here is derived from an EMBL/GenBank/DDBJ whole genome shotgun (WGS) entry which is preliminary data.</text>
</comment>
<evidence type="ECO:0000256" key="5">
    <source>
        <dbReference type="ARBA" id="ARBA00023172"/>
    </source>
</evidence>
<dbReference type="Gene3D" id="1.10.150.130">
    <property type="match status" value="1"/>
</dbReference>
<keyword evidence="10" id="KW-1185">Reference proteome</keyword>
<evidence type="ECO:0000256" key="6">
    <source>
        <dbReference type="PROSITE-ProRule" id="PRU01248"/>
    </source>
</evidence>
<dbReference type="PROSITE" id="PS51900">
    <property type="entry name" value="CB"/>
    <property type="match status" value="1"/>
</dbReference>
<organism evidence="9 10">
    <name type="scientific">Heliobacterium mobile</name>
    <name type="common">Heliobacillus mobilis</name>
    <dbReference type="NCBI Taxonomy" id="28064"/>
    <lineage>
        <taxon>Bacteria</taxon>
        <taxon>Bacillati</taxon>
        <taxon>Bacillota</taxon>
        <taxon>Clostridia</taxon>
        <taxon>Eubacteriales</taxon>
        <taxon>Heliobacteriaceae</taxon>
        <taxon>Heliobacterium</taxon>
    </lineage>
</organism>
<dbReference type="GO" id="GO:0015074">
    <property type="term" value="P:DNA integration"/>
    <property type="evidence" value="ECO:0007669"/>
    <property type="project" value="UniProtKB-KW"/>
</dbReference>
<dbReference type="AlphaFoldDB" id="A0A6I3SLQ6"/>
<evidence type="ECO:0000256" key="1">
    <source>
        <dbReference type="ARBA" id="ARBA00003283"/>
    </source>
</evidence>
<accession>A0A6I3SLQ6</accession>
<name>A0A6I3SLQ6_HELMO</name>
<evidence type="ECO:0000256" key="4">
    <source>
        <dbReference type="ARBA" id="ARBA00023125"/>
    </source>
</evidence>
<dbReference type="SUPFAM" id="SSF56349">
    <property type="entry name" value="DNA breaking-rejoining enzymes"/>
    <property type="match status" value="1"/>
</dbReference>
<dbReference type="GO" id="GO:0006310">
    <property type="term" value="P:DNA recombination"/>
    <property type="evidence" value="ECO:0007669"/>
    <property type="project" value="UniProtKB-KW"/>
</dbReference>
<evidence type="ECO:0000259" key="8">
    <source>
        <dbReference type="PROSITE" id="PS51900"/>
    </source>
</evidence>
<evidence type="ECO:0000256" key="2">
    <source>
        <dbReference type="ARBA" id="ARBA00008857"/>
    </source>
</evidence>
<reference evidence="9 10" key="1">
    <citation type="submission" date="2019-11" db="EMBL/GenBank/DDBJ databases">
        <title>Whole-genome sequence of a the green, strictly anaerobic photosynthetic bacterium Heliobacillus mobilis DSM 6151.</title>
        <authorList>
            <person name="Kyndt J.A."/>
            <person name="Meyer T.E."/>
        </authorList>
    </citation>
    <scope>NUCLEOTIDE SEQUENCE [LARGE SCALE GENOMIC DNA]</scope>
    <source>
        <strain evidence="9 10">DSM 6151</strain>
    </source>
</reference>
<proteinExistence type="inferred from homology"/>
<dbReference type="OrthoDB" id="9785687at2"/>
<feature type="domain" description="Tyr recombinase" evidence="7">
    <location>
        <begin position="121"/>
        <end position="302"/>
    </location>
</feature>
<dbReference type="InterPro" id="IPR010998">
    <property type="entry name" value="Integrase_recombinase_N"/>
</dbReference>
<dbReference type="PANTHER" id="PTHR30349:SF41">
    <property type="entry name" value="INTEGRASE_RECOMBINASE PROTEIN MJ0367-RELATED"/>
    <property type="match status" value="1"/>
</dbReference>
<dbReference type="Pfam" id="PF00589">
    <property type="entry name" value="Phage_integrase"/>
    <property type="match status" value="1"/>
</dbReference>
<evidence type="ECO:0000313" key="9">
    <source>
        <dbReference type="EMBL" id="MTV49891.1"/>
    </source>
</evidence>
<keyword evidence="5" id="KW-0233">DNA recombination</keyword>
<dbReference type="InterPro" id="IPR013762">
    <property type="entry name" value="Integrase-like_cat_sf"/>
</dbReference>
<dbReference type="EMBL" id="WNKU01000016">
    <property type="protein sequence ID" value="MTV49891.1"/>
    <property type="molecule type" value="Genomic_DNA"/>
</dbReference>
<keyword evidence="4 6" id="KW-0238">DNA-binding</keyword>
<gene>
    <name evidence="9" type="ORF">GJ688_13000</name>
</gene>
<feature type="domain" description="Core-binding (CB)" evidence="8">
    <location>
        <begin position="13"/>
        <end position="100"/>
    </location>
</feature>
<evidence type="ECO:0000313" key="10">
    <source>
        <dbReference type="Proteomes" id="UP000430670"/>
    </source>
</evidence>
<dbReference type="PROSITE" id="PS51898">
    <property type="entry name" value="TYR_RECOMBINASE"/>
    <property type="match status" value="1"/>
</dbReference>
<dbReference type="PANTHER" id="PTHR30349">
    <property type="entry name" value="PHAGE INTEGRASE-RELATED"/>
    <property type="match status" value="1"/>
</dbReference>
<sequence>MASPNYDPDKSAPFFDCYRKDFLDYLEVELHRSPATILSYGKDLRYFSEYLRKQGIGSLSEITLPLLKDYIQYLSAKKRYKPRSLAHTIATFKTFFDFLVLEEILTENPAKRLAQPRIPHNLPRYLDQPEVEQLIESVDDGSMRGKRDRAILATMFYSGLRLAETVALQMDDVSLEEGTLEVQHGKGDKYRVVPIHPKLQAILRDYLDHIRPDTSSPYFFPGVRGHQLGKSTVRLIVYRAAKTSELHKSISPHVLRHSIASRLAQVDDVDILDISKFLGHSRLSTTKIYLHADLKHLREAIERLPVLWAPPLRPMAR</sequence>
<dbReference type="Pfam" id="PF02899">
    <property type="entry name" value="Phage_int_SAM_1"/>
    <property type="match status" value="1"/>
</dbReference>
<dbReference type="Gene3D" id="1.10.443.10">
    <property type="entry name" value="Intergrase catalytic core"/>
    <property type="match status" value="1"/>
</dbReference>